<dbReference type="InterPro" id="IPR000225">
    <property type="entry name" value="Armadillo"/>
</dbReference>
<name>A0AAD9JPN5_RIDPI</name>
<dbReference type="InterPro" id="IPR011989">
    <property type="entry name" value="ARM-like"/>
</dbReference>
<dbReference type="GO" id="GO:0002244">
    <property type="term" value="P:hematopoietic progenitor cell differentiation"/>
    <property type="evidence" value="ECO:0007669"/>
    <property type="project" value="TreeGrafter"/>
</dbReference>
<evidence type="ECO:0000313" key="3">
    <source>
        <dbReference type="Proteomes" id="UP001209878"/>
    </source>
</evidence>
<accession>A0AAD9JPN5</accession>
<evidence type="ECO:0000256" key="1">
    <source>
        <dbReference type="ARBA" id="ARBA00022737"/>
    </source>
</evidence>
<keyword evidence="3" id="KW-1185">Reference proteome</keyword>
<dbReference type="SMART" id="SM00185">
    <property type="entry name" value="ARM"/>
    <property type="match status" value="5"/>
</dbReference>
<dbReference type="PANTHER" id="PTHR22895:SF0">
    <property type="entry name" value="ARMADILLO REPEAT-CONTAINING PROTEIN 6"/>
    <property type="match status" value="1"/>
</dbReference>
<dbReference type="EMBL" id="JAODUO010001981">
    <property type="protein sequence ID" value="KAK2156305.1"/>
    <property type="molecule type" value="Genomic_DNA"/>
</dbReference>
<dbReference type="AlphaFoldDB" id="A0AAD9JPN5"/>
<keyword evidence="1" id="KW-0677">Repeat</keyword>
<organism evidence="2 3">
    <name type="scientific">Ridgeia piscesae</name>
    <name type="common">Tubeworm</name>
    <dbReference type="NCBI Taxonomy" id="27915"/>
    <lineage>
        <taxon>Eukaryota</taxon>
        <taxon>Metazoa</taxon>
        <taxon>Spiralia</taxon>
        <taxon>Lophotrochozoa</taxon>
        <taxon>Annelida</taxon>
        <taxon>Polychaeta</taxon>
        <taxon>Sedentaria</taxon>
        <taxon>Canalipalpata</taxon>
        <taxon>Sabellida</taxon>
        <taxon>Siboglinidae</taxon>
        <taxon>Ridgeia</taxon>
    </lineage>
</organism>
<reference evidence="2" key="1">
    <citation type="journal article" date="2023" name="Mol. Biol. Evol.">
        <title>Third-Generation Sequencing Reveals the Adaptive Role of the Epigenome in Three Deep-Sea Polychaetes.</title>
        <authorList>
            <person name="Perez M."/>
            <person name="Aroh O."/>
            <person name="Sun Y."/>
            <person name="Lan Y."/>
            <person name="Juniper S.K."/>
            <person name="Young C.R."/>
            <person name="Angers B."/>
            <person name="Qian P.Y."/>
        </authorList>
    </citation>
    <scope>NUCLEOTIDE SEQUENCE</scope>
    <source>
        <strain evidence="2">R07B-5</strain>
    </source>
</reference>
<evidence type="ECO:0000313" key="2">
    <source>
        <dbReference type="EMBL" id="KAK2156305.1"/>
    </source>
</evidence>
<proteinExistence type="predicted"/>
<dbReference type="Gene3D" id="1.25.10.10">
    <property type="entry name" value="Leucine-rich Repeat Variant"/>
    <property type="match status" value="2"/>
</dbReference>
<dbReference type="Proteomes" id="UP001209878">
    <property type="component" value="Unassembled WGS sequence"/>
</dbReference>
<comment type="caution">
    <text evidence="2">The sequence shown here is derived from an EMBL/GenBank/DDBJ whole genome shotgun (WGS) entry which is preliminary data.</text>
</comment>
<protein>
    <recommendedName>
        <fullName evidence="4">Armadillo repeat-containing protein 6</fullName>
    </recommendedName>
</protein>
<gene>
    <name evidence="2" type="ORF">NP493_1983g00029</name>
</gene>
<sequence length="468" mass="51668">MANHITQKTFDDVVRENIADFEMDPQEAIDDAVKQFEAQGVNLANIVKDGKTYNTSGNEGDTKQPVIVAVENLAAVVDSDSIDSEEFHTCCETLKSECKVSLAHRCLAGSSNAYPLIIRAYEKFRSMPDVLLQVVDLLCALCDGQPDVLDDKGIELFLYTLGEYSDNAALVARTVKLICLTCVMHEKNRQNYVKNDLILKLITALEMHRHDTQVVKEVCRALRVLTLDDDIRVPFGNAHQHAVAIVTHANALQKILNICADYADNLEVLAVLFQTLGQLSVRNEFCQEIMDHGGLHLILNALANNMDHQELTKQILYVVKAVSGNDRVKVAIAKLGGLQQILLVMSRHLVDPAIIEMGCAAVGVVVLRQPEHCKIVMTNQAAEVIVKGMLLHRSVPGVQMQACIAIRNLVARNQEYCTSFIEAGAEKGIRHAMKNKSCGDVAKAALRDLGCKVHLKELWKGEGKDLSR</sequence>
<evidence type="ECO:0008006" key="4">
    <source>
        <dbReference type="Google" id="ProtNLM"/>
    </source>
</evidence>
<dbReference type="PANTHER" id="PTHR22895">
    <property type="entry name" value="ARMADILLO REPEAT-CONTAINING PROTEIN 6"/>
    <property type="match status" value="1"/>
</dbReference>
<dbReference type="InterPro" id="IPR016024">
    <property type="entry name" value="ARM-type_fold"/>
</dbReference>
<dbReference type="SUPFAM" id="SSF48371">
    <property type="entry name" value="ARM repeat"/>
    <property type="match status" value="1"/>
</dbReference>